<reference evidence="1 2" key="1">
    <citation type="journal article" date="2014" name="PLoS Genet.">
        <title>Phylogenetically driven sequencing of extremely halophilic archaea reveals strategies for static and dynamic osmo-response.</title>
        <authorList>
            <person name="Becker E.A."/>
            <person name="Seitzer P.M."/>
            <person name="Tritt A."/>
            <person name="Larsen D."/>
            <person name="Krusor M."/>
            <person name="Yao A.I."/>
            <person name="Wu D."/>
            <person name="Madern D."/>
            <person name="Eisen J.A."/>
            <person name="Darling A.E."/>
            <person name="Facciotti M.T."/>
        </authorList>
    </citation>
    <scope>NUCLEOTIDE SEQUENCE [LARGE SCALE GENOMIC DNA]</scope>
    <source>
        <strain evidence="1 2">JCM 12255</strain>
    </source>
</reference>
<dbReference type="RefSeq" id="WP_007260456.1">
    <property type="nucleotide sequence ID" value="NZ_AOHZ01000075.1"/>
</dbReference>
<protein>
    <submittedName>
        <fullName evidence="1">Uncharacterized protein</fullName>
    </submittedName>
</protein>
<proteinExistence type="predicted"/>
<sequence>MPKDREACGRCSLSVAVDVSSGDHDEDERAERNPYGENRIEVDEASLRIVSPAAWFSRLTARLNDAVTRLTWNR</sequence>
<dbReference type="InterPro" id="IPR058320">
    <property type="entry name" value="DUF8007"/>
</dbReference>
<dbReference type="OrthoDB" id="165777at2157"/>
<comment type="caution">
    <text evidence="1">The sequence shown here is derived from an EMBL/GenBank/DDBJ whole genome shotgun (WGS) entry which is preliminary data.</text>
</comment>
<organism evidence="1 2">
    <name type="scientific">Natronolimnohabitans innermongolicus JCM 12255</name>
    <dbReference type="NCBI Taxonomy" id="1227499"/>
    <lineage>
        <taxon>Archaea</taxon>
        <taxon>Methanobacteriati</taxon>
        <taxon>Methanobacteriota</taxon>
        <taxon>Stenosarchaea group</taxon>
        <taxon>Halobacteria</taxon>
        <taxon>Halobacteriales</taxon>
        <taxon>Natrialbaceae</taxon>
        <taxon>Natronolimnohabitans</taxon>
    </lineage>
</organism>
<dbReference type="AlphaFoldDB" id="L9WSW3"/>
<keyword evidence="2" id="KW-1185">Reference proteome</keyword>
<dbReference type="EMBL" id="AOHZ01000075">
    <property type="protein sequence ID" value="ELY52559.1"/>
    <property type="molecule type" value="Genomic_DNA"/>
</dbReference>
<evidence type="ECO:0000313" key="1">
    <source>
        <dbReference type="EMBL" id="ELY52559.1"/>
    </source>
</evidence>
<dbReference type="eggNOG" id="arCOG06327">
    <property type="taxonomic scope" value="Archaea"/>
</dbReference>
<evidence type="ECO:0000313" key="2">
    <source>
        <dbReference type="Proteomes" id="UP000011602"/>
    </source>
</evidence>
<accession>L9WSW3</accession>
<dbReference type="Proteomes" id="UP000011602">
    <property type="component" value="Unassembled WGS sequence"/>
</dbReference>
<dbReference type="Pfam" id="PF26029">
    <property type="entry name" value="DUF8007"/>
    <property type="match status" value="1"/>
</dbReference>
<name>L9WSW3_9EURY</name>
<gene>
    <name evidence="1" type="ORF">C493_15960</name>
</gene>